<evidence type="ECO:0000256" key="1">
    <source>
        <dbReference type="SAM" id="Phobius"/>
    </source>
</evidence>
<keyword evidence="1" id="KW-1133">Transmembrane helix</keyword>
<accession>A0A4R5PJ24</accession>
<gene>
    <name evidence="2" type="ORF">E2A64_14065</name>
</gene>
<name>A0A4R5PJ24_9HYPH</name>
<keyword evidence="1" id="KW-0812">Transmembrane</keyword>
<sequence length="106" mass="11335">MHDADFWTTVTDKSPETGRFGRSSAVKAAMLFAGVGIVSALILTPILAKDVASRLAFHPGAYDNIITGSISGQKSGRSYTIRKSVLQDSPDSICIIQRNGFRTGDC</sequence>
<comment type="caution">
    <text evidence="2">The sequence shown here is derived from an EMBL/GenBank/DDBJ whole genome shotgun (WGS) entry which is preliminary data.</text>
</comment>
<evidence type="ECO:0000313" key="3">
    <source>
        <dbReference type="Proteomes" id="UP000295131"/>
    </source>
</evidence>
<feature type="transmembrane region" description="Helical" evidence="1">
    <location>
        <begin position="28"/>
        <end position="48"/>
    </location>
</feature>
<proteinExistence type="predicted"/>
<dbReference type="AlphaFoldDB" id="A0A4R5PJ24"/>
<dbReference type="Proteomes" id="UP000295131">
    <property type="component" value="Unassembled WGS sequence"/>
</dbReference>
<keyword evidence="3" id="KW-1185">Reference proteome</keyword>
<dbReference type="EMBL" id="SMSI01000003">
    <property type="protein sequence ID" value="TDH34864.1"/>
    <property type="molecule type" value="Genomic_DNA"/>
</dbReference>
<dbReference type="OrthoDB" id="8447782at2"/>
<keyword evidence="1" id="KW-0472">Membrane</keyword>
<organism evidence="2 3">
    <name type="scientific">Pseudohoeflea suaedae</name>
    <dbReference type="NCBI Taxonomy" id="877384"/>
    <lineage>
        <taxon>Bacteria</taxon>
        <taxon>Pseudomonadati</taxon>
        <taxon>Pseudomonadota</taxon>
        <taxon>Alphaproteobacteria</taxon>
        <taxon>Hyphomicrobiales</taxon>
        <taxon>Rhizobiaceae</taxon>
        <taxon>Pseudohoeflea</taxon>
    </lineage>
</organism>
<reference evidence="2 3" key="1">
    <citation type="journal article" date="2013" name="Int. J. Syst. Evol. Microbiol.">
        <title>Hoeflea suaedae sp. nov., an endophytic bacterium isolated from the root of the halophyte Suaeda maritima.</title>
        <authorList>
            <person name="Chung E.J."/>
            <person name="Park J.A."/>
            <person name="Pramanik P."/>
            <person name="Bibi F."/>
            <person name="Jeon C.O."/>
            <person name="Chung Y.R."/>
        </authorList>
    </citation>
    <scope>NUCLEOTIDE SEQUENCE [LARGE SCALE GENOMIC DNA]</scope>
    <source>
        <strain evidence="2 3">YC6898</strain>
    </source>
</reference>
<protein>
    <submittedName>
        <fullName evidence="2">Uncharacterized protein</fullName>
    </submittedName>
</protein>
<dbReference type="RefSeq" id="WP_133285149.1">
    <property type="nucleotide sequence ID" value="NZ_SMSI01000003.1"/>
</dbReference>
<evidence type="ECO:0000313" key="2">
    <source>
        <dbReference type="EMBL" id="TDH34864.1"/>
    </source>
</evidence>